<evidence type="ECO:0000256" key="3">
    <source>
        <dbReference type="ARBA" id="ARBA00023136"/>
    </source>
</evidence>
<keyword evidence="3" id="KW-0472">Membrane</keyword>
<keyword evidence="8" id="KW-1185">Reference proteome</keyword>
<dbReference type="GO" id="GO:0032008">
    <property type="term" value="P:positive regulation of TOR signaling"/>
    <property type="evidence" value="ECO:0007669"/>
    <property type="project" value="InterPro"/>
</dbReference>
<dbReference type="GO" id="GO:0043410">
    <property type="term" value="P:positive regulation of MAPK cascade"/>
    <property type="evidence" value="ECO:0007669"/>
    <property type="project" value="InterPro"/>
</dbReference>
<protein>
    <submittedName>
        <fullName evidence="7">Cellular response to amino acid stimulus</fullName>
    </submittedName>
</protein>
<evidence type="ECO:0000256" key="6">
    <source>
        <dbReference type="SAM" id="MobiDB-lite"/>
    </source>
</evidence>
<feature type="compositionally biased region" description="Polar residues" evidence="6">
    <location>
        <begin position="79"/>
        <end position="89"/>
    </location>
</feature>
<dbReference type="Pfam" id="PF15454">
    <property type="entry name" value="LAMTOR"/>
    <property type="match status" value="1"/>
</dbReference>
<organism evidence="7 8">
    <name type="scientific">Stemphylium lycopersici</name>
    <name type="common">Tomato gray leaf spot disease fungus</name>
    <name type="synonym">Thyrospora lycopersici</name>
    <dbReference type="NCBI Taxonomy" id="183478"/>
    <lineage>
        <taxon>Eukaryota</taxon>
        <taxon>Fungi</taxon>
        <taxon>Dikarya</taxon>
        <taxon>Ascomycota</taxon>
        <taxon>Pezizomycotina</taxon>
        <taxon>Dothideomycetes</taxon>
        <taxon>Pleosporomycetidae</taxon>
        <taxon>Pleosporales</taxon>
        <taxon>Pleosporineae</taxon>
        <taxon>Pleosporaceae</taxon>
        <taxon>Stemphylium</taxon>
    </lineage>
</organism>
<dbReference type="GO" id="GO:0016197">
    <property type="term" value="P:endosomal transport"/>
    <property type="evidence" value="ECO:0007669"/>
    <property type="project" value="InterPro"/>
</dbReference>
<comment type="subcellular location">
    <subcellularLocation>
        <location evidence="1">Endomembrane system</location>
    </subcellularLocation>
</comment>
<evidence type="ECO:0000313" key="8">
    <source>
        <dbReference type="Proteomes" id="UP000249619"/>
    </source>
</evidence>
<dbReference type="GO" id="GO:0071230">
    <property type="term" value="P:cellular response to amino acid stimulus"/>
    <property type="evidence" value="ECO:0007669"/>
    <property type="project" value="InterPro"/>
</dbReference>
<proteinExistence type="predicted"/>
<feature type="region of interest" description="Disordered" evidence="6">
    <location>
        <begin position="32"/>
        <end position="64"/>
    </location>
</feature>
<keyword evidence="5" id="KW-0449">Lipoprotein</keyword>
<gene>
    <name evidence="7" type="ORF">DDE83_003010</name>
</gene>
<evidence type="ECO:0000256" key="5">
    <source>
        <dbReference type="ARBA" id="ARBA00023288"/>
    </source>
</evidence>
<accession>A0A364N8R5</accession>
<evidence type="ECO:0000313" key="7">
    <source>
        <dbReference type="EMBL" id="RAR13553.1"/>
    </source>
</evidence>
<keyword evidence="4" id="KW-0564">Palmitate</keyword>
<sequence>MASVKYLGQVNIPGTENYDVFLLERLSVGDIDDGSHSDIHLTTGRRHSPRSRPNHTPSGATDRISFNPMGACASCLGGRQTSESDQSDASHLLGDQYQPNYGTASSTHNVPQPDPEELRRQRENLERICAETNEQLIPVSQTSALPEVTEQPSKNDEYAHLFNERFKSIRNGRPTSAGDNDDDETAWLENAVGNQGEDELDQIKPANGKLTIQFGQR</sequence>
<dbReference type="SMART" id="SM01262">
    <property type="entry name" value="LAMTOR"/>
    <property type="match status" value="1"/>
</dbReference>
<dbReference type="EMBL" id="QGDH01000033">
    <property type="protein sequence ID" value="RAR13553.1"/>
    <property type="molecule type" value="Genomic_DNA"/>
</dbReference>
<feature type="region of interest" description="Disordered" evidence="6">
    <location>
        <begin position="77"/>
        <end position="118"/>
    </location>
</feature>
<dbReference type="InterPro" id="IPR028209">
    <property type="entry name" value="LAMTOR1/MEH1"/>
</dbReference>
<keyword evidence="2" id="KW-0519">Myristate</keyword>
<comment type="caution">
    <text evidence="7">The sequence shown here is derived from an EMBL/GenBank/DDBJ whole genome shotgun (WGS) entry which is preliminary data.</text>
</comment>
<feature type="compositionally biased region" description="Polar residues" evidence="6">
    <location>
        <begin position="97"/>
        <end position="110"/>
    </location>
</feature>
<name>A0A364N8R5_STELY</name>
<dbReference type="Proteomes" id="UP000249619">
    <property type="component" value="Unassembled WGS sequence"/>
</dbReference>
<evidence type="ECO:0000256" key="1">
    <source>
        <dbReference type="ARBA" id="ARBA00004308"/>
    </source>
</evidence>
<dbReference type="GO" id="GO:0071986">
    <property type="term" value="C:Ragulator complex"/>
    <property type="evidence" value="ECO:0007669"/>
    <property type="project" value="InterPro"/>
</dbReference>
<dbReference type="AlphaFoldDB" id="A0A364N8R5"/>
<feature type="compositionally biased region" description="Basic residues" evidence="6">
    <location>
        <begin position="43"/>
        <end position="53"/>
    </location>
</feature>
<evidence type="ECO:0000256" key="4">
    <source>
        <dbReference type="ARBA" id="ARBA00023139"/>
    </source>
</evidence>
<dbReference type="GO" id="GO:0001919">
    <property type="term" value="P:regulation of receptor recycling"/>
    <property type="evidence" value="ECO:0007669"/>
    <property type="project" value="InterPro"/>
</dbReference>
<dbReference type="GO" id="GO:0031902">
    <property type="term" value="C:late endosome membrane"/>
    <property type="evidence" value="ECO:0007669"/>
    <property type="project" value="InterPro"/>
</dbReference>
<evidence type="ECO:0000256" key="2">
    <source>
        <dbReference type="ARBA" id="ARBA00022707"/>
    </source>
</evidence>
<dbReference type="GO" id="GO:0045121">
    <property type="term" value="C:membrane raft"/>
    <property type="evidence" value="ECO:0007669"/>
    <property type="project" value="InterPro"/>
</dbReference>
<reference evidence="8" key="1">
    <citation type="submission" date="2018-05" db="EMBL/GenBank/DDBJ databases">
        <title>Draft genome sequence of Stemphylium lycopersici strain CIDEFI 213.</title>
        <authorList>
            <person name="Medina R."/>
            <person name="Franco M.E.E."/>
            <person name="Lucentini C.G."/>
            <person name="Saparrat M.C.N."/>
            <person name="Balatti P.A."/>
        </authorList>
    </citation>
    <scope>NUCLEOTIDE SEQUENCE [LARGE SCALE GENOMIC DNA]</scope>
    <source>
        <strain evidence="8">CIDEFI 213</strain>
    </source>
</reference>